<proteinExistence type="predicted"/>
<accession>A0AAU9LZR1</accession>
<keyword evidence="2" id="KW-1185">Reference proteome</keyword>
<evidence type="ECO:0000313" key="2">
    <source>
        <dbReference type="Proteomes" id="UP001157418"/>
    </source>
</evidence>
<sequence length="89" mass="10525">MIHNCKLFKAFSYDKKFCRQKLPFLFLFVAFPFSQTATLSDSDPTFFLHNHNHLLNLDLRTDLISLKNLKETRVEVSLLCTWYIKISPN</sequence>
<dbReference type="AlphaFoldDB" id="A0AAU9LZR1"/>
<gene>
    <name evidence="1" type="ORF">LVIROSA_LOCUS3061</name>
</gene>
<organism evidence="1 2">
    <name type="scientific">Lactuca virosa</name>
    <dbReference type="NCBI Taxonomy" id="75947"/>
    <lineage>
        <taxon>Eukaryota</taxon>
        <taxon>Viridiplantae</taxon>
        <taxon>Streptophyta</taxon>
        <taxon>Embryophyta</taxon>
        <taxon>Tracheophyta</taxon>
        <taxon>Spermatophyta</taxon>
        <taxon>Magnoliopsida</taxon>
        <taxon>eudicotyledons</taxon>
        <taxon>Gunneridae</taxon>
        <taxon>Pentapetalae</taxon>
        <taxon>asterids</taxon>
        <taxon>campanulids</taxon>
        <taxon>Asterales</taxon>
        <taxon>Asteraceae</taxon>
        <taxon>Cichorioideae</taxon>
        <taxon>Cichorieae</taxon>
        <taxon>Lactucinae</taxon>
        <taxon>Lactuca</taxon>
    </lineage>
</organism>
<reference evidence="1 2" key="1">
    <citation type="submission" date="2022-01" db="EMBL/GenBank/DDBJ databases">
        <authorList>
            <person name="Xiong W."/>
            <person name="Schranz E."/>
        </authorList>
    </citation>
    <scope>NUCLEOTIDE SEQUENCE [LARGE SCALE GENOMIC DNA]</scope>
</reference>
<protein>
    <submittedName>
        <fullName evidence="1">Uncharacterized protein</fullName>
    </submittedName>
</protein>
<evidence type="ECO:0000313" key="1">
    <source>
        <dbReference type="EMBL" id="CAH1415200.1"/>
    </source>
</evidence>
<name>A0AAU9LZR1_9ASTR</name>
<dbReference type="EMBL" id="CAKMRJ010000001">
    <property type="protein sequence ID" value="CAH1415200.1"/>
    <property type="molecule type" value="Genomic_DNA"/>
</dbReference>
<comment type="caution">
    <text evidence="1">The sequence shown here is derived from an EMBL/GenBank/DDBJ whole genome shotgun (WGS) entry which is preliminary data.</text>
</comment>
<dbReference type="Proteomes" id="UP001157418">
    <property type="component" value="Unassembled WGS sequence"/>
</dbReference>